<comment type="caution">
    <text evidence="1">The sequence shown here is derived from an EMBL/GenBank/DDBJ whole genome shotgun (WGS) entry which is preliminary data.</text>
</comment>
<protein>
    <submittedName>
        <fullName evidence="1">Uncharacterized protein</fullName>
    </submittedName>
</protein>
<dbReference type="EMBL" id="CM043789">
    <property type="protein sequence ID" value="KAI4827470.1"/>
    <property type="molecule type" value="Genomic_DNA"/>
</dbReference>
<gene>
    <name evidence="1" type="ORF">KUCAC02_030862</name>
</gene>
<organism evidence="1 2">
    <name type="scientific">Chaenocephalus aceratus</name>
    <name type="common">Blackfin icefish</name>
    <name type="synonym">Chaenichthys aceratus</name>
    <dbReference type="NCBI Taxonomy" id="36190"/>
    <lineage>
        <taxon>Eukaryota</taxon>
        <taxon>Metazoa</taxon>
        <taxon>Chordata</taxon>
        <taxon>Craniata</taxon>
        <taxon>Vertebrata</taxon>
        <taxon>Euteleostomi</taxon>
        <taxon>Actinopterygii</taxon>
        <taxon>Neopterygii</taxon>
        <taxon>Teleostei</taxon>
        <taxon>Neoteleostei</taxon>
        <taxon>Acanthomorphata</taxon>
        <taxon>Eupercaria</taxon>
        <taxon>Perciformes</taxon>
        <taxon>Notothenioidei</taxon>
        <taxon>Channichthyidae</taxon>
        <taxon>Chaenocephalus</taxon>
    </lineage>
</organism>
<evidence type="ECO:0000313" key="2">
    <source>
        <dbReference type="Proteomes" id="UP001057452"/>
    </source>
</evidence>
<sequence length="263" mass="29999">MDGVTVEMRKEREDDLRSQGDSLAMQMATIHYQKAERRTKVLETSRAMPHSAQPADTAAQRQEEPGETRHGPEYKQPLHGKSTSVGLEEAEQQLQKEVTVLDGLQMSPSRVPTQREDPDEGEGESEEERMFQVQRDCRMTFILQGALYKSDQVLALLAERKWTGNNQAMEDLKEQMELRRLYANCDQDLEFASGLVRQSQVCRGGEQSSSCQTEGRSGAYKYANYAKLHRGKREFTWLCCSDHMHERCCTTAGWRGRKGGHSY</sequence>
<reference evidence="1" key="1">
    <citation type="submission" date="2022-05" db="EMBL/GenBank/DDBJ databases">
        <title>Chromosome-level genome of Chaenocephalus aceratus.</title>
        <authorList>
            <person name="Park H."/>
        </authorList>
    </citation>
    <scope>NUCLEOTIDE SEQUENCE</scope>
    <source>
        <strain evidence="1">KU_202001</strain>
    </source>
</reference>
<keyword evidence="2" id="KW-1185">Reference proteome</keyword>
<dbReference type="Proteomes" id="UP001057452">
    <property type="component" value="Chromosome 5"/>
</dbReference>
<name>A0ACB9XK07_CHAAC</name>
<proteinExistence type="predicted"/>
<evidence type="ECO:0000313" key="1">
    <source>
        <dbReference type="EMBL" id="KAI4827470.1"/>
    </source>
</evidence>
<accession>A0ACB9XK07</accession>